<protein>
    <recommendedName>
        <fullName evidence="2">histidine kinase</fullName>
        <ecNumber evidence="2">2.7.13.3</ecNumber>
    </recommendedName>
</protein>
<feature type="domain" description="Histidine kinase" evidence="9">
    <location>
        <begin position="5"/>
        <end position="228"/>
    </location>
</feature>
<dbReference type="GO" id="GO:0007234">
    <property type="term" value="P:osmosensory signaling via phosphorelay pathway"/>
    <property type="evidence" value="ECO:0007669"/>
    <property type="project" value="TreeGrafter"/>
</dbReference>
<dbReference type="EC" id="2.7.13.3" evidence="2"/>
<dbReference type="InterPro" id="IPR004358">
    <property type="entry name" value="Sig_transdc_His_kin-like_C"/>
</dbReference>
<evidence type="ECO:0000256" key="2">
    <source>
        <dbReference type="ARBA" id="ARBA00012438"/>
    </source>
</evidence>
<evidence type="ECO:0000256" key="3">
    <source>
        <dbReference type="ARBA" id="ARBA00022553"/>
    </source>
</evidence>
<dbReference type="PANTHER" id="PTHR42878">
    <property type="entry name" value="TWO-COMPONENT HISTIDINE KINASE"/>
    <property type="match status" value="1"/>
</dbReference>
<dbReference type="CDD" id="cd00082">
    <property type="entry name" value="HisKA"/>
    <property type="match status" value="1"/>
</dbReference>
<evidence type="ECO:0000259" key="9">
    <source>
        <dbReference type="PROSITE" id="PS50109"/>
    </source>
</evidence>
<dbReference type="Proteomes" id="UP000885779">
    <property type="component" value="Unassembled WGS sequence"/>
</dbReference>
<dbReference type="PROSITE" id="PS50109">
    <property type="entry name" value="HIS_KIN"/>
    <property type="match status" value="1"/>
</dbReference>
<dbReference type="GO" id="GO:0000156">
    <property type="term" value="F:phosphorelay response regulator activity"/>
    <property type="evidence" value="ECO:0007669"/>
    <property type="project" value="TreeGrafter"/>
</dbReference>
<dbReference type="EMBL" id="DRQG01000097">
    <property type="protein sequence ID" value="HGY56094.1"/>
    <property type="molecule type" value="Genomic_DNA"/>
</dbReference>
<organism evidence="10">
    <name type="scientific">Caldithrix abyssi</name>
    <dbReference type="NCBI Taxonomy" id="187145"/>
    <lineage>
        <taxon>Bacteria</taxon>
        <taxon>Pseudomonadati</taxon>
        <taxon>Calditrichota</taxon>
        <taxon>Calditrichia</taxon>
        <taxon>Calditrichales</taxon>
        <taxon>Calditrichaceae</taxon>
        <taxon>Caldithrix</taxon>
    </lineage>
</organism>
<dbReference type="Pfam" id="PF02518">
    <property type="entry name" value="HATPase_c"/>
    <property type="match status" value="1"/>
</dbReference>
<dbReference type="SMART" id="SM00387">
    <property type="entry name" value="HATPase_c"/>
    <property type="match status" value="1"/>
</dbReference>
<dbReference type="Gene3D" id="3.30.565.10">
    <property type="entry name" value="Histidine kinase-like ATPase, C-terminal domain"/>
    <property type="match status" value="1"/>
</dbReference>
<comment type="catalytic activity">
    <reaction evidence="1">
        <text>ATP + protein L-histidine = ADP + protein N-phospho-L-histidine.</text>
        <dbReference type="EC" id="2.7.13.3"/>
    </reaction>
</comment>
<dbReference type="InterPro" id="IPR005467">
    <property type="entry name" value="His_kinase_dom"/>
</dbReference>
<evidence type="ECO:0000256" key="4">
    <source>
        <dbReference type="ARBA" id="ARBA00022679"/>
    </source>
</evidence>
<dbReference type="PANTHER" id="PTHR42878:SF7">
    <property type="entry name" value="SENSOR HISTIDINE KINASE GLRK"/>
    <property type="match status" value="1"/>
</dbReference>
<evidence type="ECO:0000313" key="10">
    <source>
        <dbReference type="EMBL" id="HGY56094.1"/>
    </source>
</evidence>
<evidence type="ECO:0000256" key="1">
    <source>
        <dbReference type="ARBA" id="ARBA00000085"/>
    </source>
</evidence>
<dbReference type="InterPro" id="IPR050351">
    <property type="entry name" value="BphY/WalK/GraS-like"/>
</dbReference>
<sequence>ELASLLLHDLRSPAQSMVGYLELLEKEIFGELNEGQHQILRNAINLSDRTIYLMEELSQVYRFEQKEFVLNKTKIHLREFIDAALRTLWVQADKKEIKFVPQITKDLPEIMADGPALERVLVNLLTNAVKFSPEKGTVRIYVERSETFLGEPSIRFRIVDSGEGIPSERLNVIFDKYYRLSAGRKQSKGMGLGLYISKLIVEAHGGQIGAYNNREGGSTFYFNLPLSSPDDQ</sequence>
<dbReference type="SUPFAM" id="SSF55874">
    <property type="entry name" value="ATPase domain of HSP90 chaperone/DNA topoisomerase II/histidine kinase"/>
    <property type="match status" value="1"/>
</dbReference>
<dbReference type="Gene3D" id="1.10.287.130">
    <property type="match status" value="1"/>
</dbReference>
<keyword evidence="6" id="KW-0418">Kinase</keyword>
<dbReference type="CDD" id="cd00075">
    <property type="entry name" value="HATPase"/>
    <property type="match status" value="1"/>
</dbReference>
<proteinExistence type="predicted"/>
<dbReference type="GO" id="GO:0030295">
    <property type="term" value="F:protein kinase activator activity"/>
    <property type="evidence" value="ECO:0007669"/>
    <property type="project" value="TreeGrafter"/>
</dbReference>
<reference evidence="10" key="1">
    <citation type="journal article" date="2020" name="mSystems">
        <title>Genome- and Community-Level Interaction Insights into Carbon Utilization and Element Cycling Functions of Hydrothermarchaeota in Hydrothermal Sediment.</title>
        <authorList>
            <person name="Zhou Z."/>
            <person name="Liu Y."/>
            <person name="Xu W."/>
            <person name="Pan J."/>
            <person name="Luo Z.H."/>
            <person name="Li M."/>
        </authorList>
    </citation>
    <scope>NUCLEOTIDE SEQUENCE [LARGE SCALE GENOMIC DNA]</scope>
    <source>
        <strain evidence="10">HyVt-577</strain>
    </source>
</reference>
<dbReference type="InterPro" id="IPR036097">
    <property type="entry name" value="HisK_dim/P_sf"/>
</dbReference>
<keyword evidence="4" id="KW-0808">Transferase</keyword>
<evidence type="ECO:0000256" key="5">
    <source>
        <dbReference type="ARBA" id="ARBA00022741"/>
    </source>
</evidence>
<name>A0A7V4U3A4_CALAY</name>
<dbReference type="GO" id="GO:0000155">
    <property type="term" value="F:phosphorelay sensor kinase activity"/>
    <property type="evidence" value="ECO:0007669"/>
    <property type="project" value="InterPro"/>
</dbReference>
<evidence type="ECO:0000256" key="6">
    <source>
        <dbReference type="ARBA" id="ARBA00022777"/>
    </source>
</evidence>
<dbReference type="AlphaFoldDB" id="A0A7V4U3A4"/>
<gene>
    <name evidence="10" type="ORF">ENK44_10345</name>
</gene>
<keyword evidence="8" id="KW-0902">Two-component regulatory system</keyword>
<dbReference type="FunFam" id="3.30.565.10:FF:000006">
    <property type="entry name" value="Sensor histidine kinase WalK"/>
    <property type="match status" value="1"/>
</dbReference>
<accession>A0A7V4U3A4</accession>
<keyword evidence="5" id="KW-0547">Nucleotide-binding</keyword>
<dbReference type="GO" id="GO:0005524">
    <property type="term" value="F:ATP binding"/>
    <property type="evidence" value="ECO:0007669"/>
    <property type="project" value="UniProtKB-KW"/>
</dbReference>
<dbReference type="InterPro" id="IPR003661">
    <property type="entry name" value="HisK_dim/P_dom"/>
</dbReference>
<evidence type="ECO:0000256" key="7">
    <source>
        <dbReference type="ARBA" id="ARBA00022840"/>
    </source>
</evidence>
<dbReference type="InterPro" id="IPR003594">
    <property type="entry name" value="HATPase_dom"/>
</dbReference>
<dbReference type="SUPFAM" id="SSF47384">
    <property type="entry name" value="Homodimeric domain of signal transducing histidine kinase"/>
    <property type="match status" value="1"/>
</dbReference>
<dbReference type="InterPro" id="IPR036890">
    <property type="entry name" value="HATPase_C_sf"/>
</dbReference>
<keyword evidence="3" id="KW-0597">Phosphoprotein</keyword>
<feature type="non-terminal residue" evidence="10">
    <location>
        <position position="1"/>
    </location>
</feature>
<comment type="caution">
    <text evidence="10">The sequence shown here is derived from an EMBL/GenBank/DDBJ whole genome shotgun (WGS) entry which is preliminary data.</text>
</comment>
<keyword evidence="7" id="KW-0067">ATP-binding</keyword>
<evidence type="ECO:0000256" key="8">
    <source>
        <dbReference type="ARBA" id="ARBA00023012"/>
    </source>
</evidence>
<dbReference type="PRINTS" id="PR00344">
    <property type="entry name" value="BCTRLSENSOR"/>
</dbReference>